<dbReference type="Pfam" id="PF02884">
    <property type="entry name" value="Lyase_8_C"/>
    <property type="match status" value="1"/>
</dbReference>
<evidence type="ECO:0000256" key="3">
    <source>
        <dbReference type="ARBA" id="ARBA00023239"/>
    </source>
</evidence>
<dbReference type="Pfam" id="PF02278">
    <property type="entry name" value="Lyase_8"/>
    <property type="match status" value="1"/>
</dbReference>
<evidence type="ECO:0000256" key="4">
    <source>
        <dbReference type="PIRSR" id="PIRSR638970-1"/>
    </source>
</evidence>
<dbReference type="InterPro" id="IPR004103">
    <property type="entry name" value="Lyase_8_C"/>
</dbReference>
<evidence type="ECO:0000259" key="7">
    <source>
        <dbReference type="Pfam" id="PF02884"/>
    </source>
</evidence>
<dbReference type="GO" id="GO:0030246">
    <property type="term" value="F:carbohydrate binding"/>
    <property type="evidence" value="ECO:0007669"/>
    <property type="project" value="InterPro"/>
</dbReference>
<dbReference type="SUPFAM" id="SSF49863">
    <property type="entry name" value="Hyaluronate lyase-like, C-terminal domain"/>
    <property type="match status" value="1"/>
</dbReference>
<name>A0A1V2UD26_ENTMU</name>
<dbReference type="RefSeq" id="WP_077151975.1">
    <property type="nucleotide sequence ID" value="NZ_CABMMO010000016.1"/>
</dbReference>
<comment type="caution">
    <text evidence="9">The sequence shown here is derived from an EMBL/GenBank/DDBJ whole genome shotgun (WGS) entry which is preliminary data.</text>
</comment>
<proteinExistence type="inferred from homology"/>
<accession>A0A1V2UD26</accession>
<dbReference type="PANTHER" id="PTHR38481">
    <property type="entry name" value="HYALURONATE LYASE"/>
    <property type="match status" value="1"/>
</dbReference>
<evidence type="ECO:0000259" key="6">
    <source>
        <dbReference type="Pfam" id="PF02278"/>
    </source>
</evidence>
<dbReference type="InterPro" id="IPR011013">
    <property type="entry name" value="Gal_mutarotase_sf_dom"/>
</dbReference>
<dbReference type="OrthoDB" id="6636047at2"/>
<feature type="active site" evidence="4">
    <location>
        <position position="471"/>
    </location>
</feature>
<feature type="active site" evidence="4">
    <location>
        <position position="534"/>
    </location>
</feature>
<dbReference type="SUPFAM" id="SSF48230">
    <property type="entry name" value="Chondroitin AC/alginate lyase"/>
    <property type="match status" value="1"/>
</dbReference>
<feature type="chain" id="PRO_5010726708" evidence="5">
    <location>
        <begin position="31"/>
        <end position="1005"/>
    </location>
</feature>
<keyword evidence="2 5" id="KW-0732">Signal</keyword>
<feature type="domain" description="Polysaccharide lyase 8 N-terminal alpha-helical" evidence="8">
    <location>
        <begin position="244"/>
        <end position="575"/>
    </location>
</feature>
<evidence type="ECO:0000256" key="1">
    <source>
        <dbReference type="ARBA" id="ARBA00006699"/>
    </source>
</evidence>
<protein>
    <submittedName>
        <fullName evidence="9">Polysaccharide lyase 8</fullName>
    </submittedName>
</protein>
<evidence type="ECO:0000256" key="2">
    <source>
        <dbReference type="ARBA" id="ARBA00022729"/>
    </source>
</evidence>
<dbReference type="Gene3D" id="2.60.220.10">
    <property type="entry name" value="Polysaccharide lyase family 8-like, C-terminal"/>
    <property type="match status" value="1"/>
</dbReference>
<evidence type="ECO:0000313" key="10">
    <source>
        <dbReference type="Proteomes" id="UP000189299"/>
    </source>
</evidence>
<feature type="domain" description="Polysaccharide lyase family 8 central" evidence="6">
    <location>
        <begin position="618"/>
        <end position="883"/>
    </location>
</feature>
<keyword evidence="3 9" id="KW-0456">Lyase</keyword>
<evidence type="ECO:0000256" key="5">
    <source>
        <dbReference type="SAM" id="SignalP"/>
    </source>
</evidence>
<reference evidence="9 10" key="1">
    <citation type="submission" date="2016-12" db="EMBL/GenBank/DDBJ databases">
        <authorList>
            <person name="Song W.-J."/>
            <person name="Kurnit D.M."/>
        </authorList>
    </citation>
    <scope>NUCLEOTIDE SEQUENCE [LARGE SCALE GENOMIC DNA]</scope>
    <source>
        <strain evidence="9 10">CGB1038-1_S1</strain>
    </source>
</reference>
<dbReference type="GO" id="GO:0016837">
    <property type="term" value="F:carbon-oxygen lyase activity, acting on polysaccharides"/>
    <property type="evidence" value="ECO:0007669"/>
    <property type="project" value="UniProtKB-ARBA"/>
</dbReference>
<dbReference type="Gene3D" id="2.70.98.10">
    <property type="match status" value="1"/>
</dbReference>
<sequence>MKRWSTKLVVTLGCSLFVGIGLGYSQQVGAEGTQTDMQKNTTSGNYESDFSQHLGTWQDIVGKADKYTNENGLQIANQKVNQQFESVSLLLDAGVRSSGDLEYTFLYEGQTNFGLVFRGNDQTTSNWQSFAYMRDGEWQLGQPGGKWLTAIKGPTLISGQTYKLLLRYEGTSFQAYLNDRLLYENQEVLYSDGTTINGDWSGYSGIRLFGNESKLTIYSMRSGAVNSLQVEEPTEEFQTMKANWKDQLVSTTTDLANPAIANYVNALSDEAEKLYETMNQDPDRTYLWPLESGNTASADLTTQFTKLQKLALAYGTNGTSFYQDEVISQAIQSGLDFMITKKGYDGTKYHGNWWDWQIGVAQKFVAILMVLDEDVPEEKLQEYTAVLSKYVPDPFKQLYTKPQGTFVALDFIPNFSTTGANRTDLAQTVLGLGLLQNDPAKVTQAVESITDVFKLVTHGDGFYQDGSFIQHETIPYTGSYGNVLVKGVGQILSIVKESRYTLTADQIKSFVDNVQSAFIPLVYQGEMLPLVNGRSISRVPAATKTGYGSTTMYNLMIVAKFAPETQQKALQEAVKYWMLFNPNYYLTNTRDYNDLMMTTELLANTTVMGKQLPFIGTKMYHAMDRFVQRTENYHLGLSMYSKRISSFEAGNLENQRGWHTSDGMIYLYNDDQVQFGPSYWPTIDPYRLPGTTIDTVPLADEISAFTTVTSNETWVGGAVAGDQGVVGMALNKEGTKNNGTTLPMNVQGKKSWFTLDGQIIALGAGITGDTTASIETIVDNRLLNDSYTYQVLSDTGMIDQSQQTKETSWLLLESDHQHASIGYYFPQKETVDVISETRTGTYREINEAFPSDTPYTGDYRTFSINHGQQPKDAEYAYVMLPGKTQSELADYAAKQPVAILQNTKEIQAVEVKTSGYLGINFWQEQGGEMAGIKTNKPISLLKQTKAEQTVYTITNPTQQTEPVTLTLPSDFTDVVSTSEGIVYDSQTHTFTIDFAQFESKTIVVK</sequence>
<dbReference type="GO" id="GO:0005975">
    <property type="term" value="P:carbohydrate metabolic process"/>
    <property type="evidence" value="ECO:0007669"/>
    <property type="project" value="InterPro"/>
</dbReference>
<comment type="similarity">
    <text evidence="1">Belongs to the polysaccharide lyase 8 family.</text>
</comment>
<feature type="active site" evidence="4">
    <location>
        <position position="480"/>
    </location>
</feature>
<dbReference type="InterPro" id="IPR038970">
    <property type="entry name" value="Lyase_8"/>
</dbReference>
<dbReference type="Proteomes" id="UP000189299">
    <property type="component" value="Unassembled WGS sequence"/>
</dbReference>
<dbReference type="InterPro" id="IPR012970">
    <property type="entry name" value="Lyase_8_alpha_N"/>
</dbReference>
<organism evidence="9 10">
    <name type="scientific">Enterococcus mundtii</name>
    <dbReference type="NCBI Taxonomy" id="53346"/>
    <lineage>
        <taxon>Bacteria</taxon>
        <taxon>Bacillati</taxon>
        <taxon>Bacillota</taxon>
        <taxon>Bacilli</taxon>
        <taxon>Lactobacillales</taxon>
        <taxon>Enterococcaceae</taxon>
        <taxon>Enterococcus</taxon>
    </lineage>
</organism>
<dbReference type="PANTHER" id="PTHR38481:SF1">
    <property type="entry name" value="HYALURONATE LYASE"/>
    <property type="match status" value="1"/>
</dbReference>
<dbReference type="InterPro" id="IPR011071">
    <property type="entry name" value="Lyase_8-like_C"/>
</dbReference>
<feature type="domain" description="Polysaccharide lyase family 8 C-terminal" evidence="7">
    <location>
        <begin position="899"/>
        <end position="964"/>
    </location>
</feature>
<dbReference type="GO" id="GO:0005576">
    <property type="term" value="C:extracellular region"/>
    <property type="evidence" value="ECO:0007669"/>
    <property type="project" value="InterPro"/>
</dbReference>
<dbReference type="Gene3D" id="1.50.10.100">
    <property type="entry name" value="Chondroitin AC/alginate lyase"/>
    <property type="match status" value="1"/>
</dbReference>
<dbReference type="EMBL" id="MSTR01000016">
    <property type="protein sequence ID" value="ONN41123.1"/>
    <property type="molecule type" value="Genomic_DNA"/>
</dbReference>
<evidence type="ECO:0000313" key="9">
    <source>
        <dbReference type="EMBL" id="ONN41123.1"/>
    </source>
</evidence>
<dbReference type="InterPro" id="IPR008929">
    <property type="entry name" value="Chondroitin_lyas"/>
</dbReference>
<evidence type="ECO:0000259" key="8">
    <source>
        <dbReference type="Pfam" id="PF08124"/>
    </source>
</evidence>
<dbReference type="CDD" id="cd01083">
    <property type="entry name" value="GAG_Lyase"/>
    <property type="match status" value="1"/>
</dbReference>
<gene>
    <name evidence="9" type="ORF">BTN92_13725</name>
</gene>
<dbReference type="Pfam" id="PF08124">
    <property type="entry name" value="Lyase_8_N"/>
    <property type="match status" value="1"/>
</dbReference>
<dbReference type="SUPFAM" id="SSF74650">
    <property type="entry name" value="Galactose mutarotase-like"/>
    <property type="match status" value="1"/>
</dbReference>
<feature type="signal peptide" evidence="5">
    <location>
        <begin position="1"/>
        <end position="30"/>
    </location>
</feature>
<dbReference type="AlphaFoldDB" id="A0A1V2UD26"/>
<dbReference type="Gene3D" id="2.60.120.560">
    <property type="entry name" value="Exo-inulinase, domain 1"/>
    <property type="match status" value="1"/>
</dbReference>
<dbReference type="InterPro" id="IPR014718">
    <property type="entry name" value="GH-type_carb-bd"/>
</dbReference>
<dbReference type="STRING" id="53346.A5802_002178"/>
<dbReference type="InterPro" id="IPR003159">
    <property type="entry name" value="Lyase_8_central_dom"/>
</dbReference>